<feature type="transmembrane region" description="Helical" evidence="1">
    <location>
        <begin position="21"/>
        <end position="45"/>
    </location>
</feature>
<evidence type="ECO:0000256" key="1">
    <source>
        <dbReference type="SAM" id="Phobius"/>
    </source>
</evidence>
<keyword evidence="1" id="KW-0812">Transmembrane</keyword>
<dbReference type="AlphaFoldDB" id="A0A8S4QQI8"/>
<reference evidence="2" key="1">
    <citation type="submission" date="2022-03" db="EMBL/GenBank/DDBJ databases">
        <authorList>
            <person name="Lindestad O."/>
        </authorList>
    </citation>
    <scope>NUCLEOTIDE SEQUENCE</scope>
</reference>
<dbReference type="Proteomes" id="UP000838756">
    <property type="component" value="Unassembled WGS sequence"/>
</dbReference>
<protein>
    <submittedName>
        <fullName evidence="2">Jg17594 protein</fullName>
    </submittedName>
</protein>
<keyword evidence="3" id="KW-1185">Reference proteome</keyword>
<keyword evidence="1" id="KW-0472">Membrane</keyword>
<organism evidence="2 3">
    <name type="scientific">Pararge aegeria aegeria</name>
    <dbReference type="NCBI Taxonomy" id="348720"/>
    <lineage>
        <taxon>Eukaryota</taxon>
        <taxon>Metazoa</taxon>
        <taxon>Ecdysozoa</taxon>
        <taxon>Arthropoda</taxon>
        <taxon>Hexapoda</taxon>
        <taxon>Insecta</taxon>
        <taxon>Pterygota</taxon>
        <taxon>Neoptera</taxon>
        <taxon>Endopterygota</taxon>
        <taxon>Lepidoptera</taxon>
        <taxon>Glossata</taxon>
        <taxon>Ditrysia</taxon>
        <taxon>Papilionoidea</taxon>
        <taxon>Nymphalidae</taxon>
        <taxon>Satyrinae</taxon>
        <taxon>Satyrini</taxon>
        <taxon>Parargina</taxon>
        <taxon>Pararge</taxon>
    </lineage>
</organism>
<evidence type="ECO:0000313" key="3">
    <source>
        <dbReference type="Proteomes" id="UP000838756"/>
    </source>
</evidence>
<proteinExistence type="predicted"/>
<accession>A0A8S4QQI8</accession>
<comment type="caution">
    <text evidence="2">The sequence shown here is derived from an EMBL/GenBank/DDBJ whole genome shotgun (WGS) entry which is preliminary data.</text>
</comment>
<gene>
    <name evidence="2" type="primary">jg17594</name>
    <name evidence="2" type="ORF">PAEG_LOCUS5040</name>
</gene>
<dbReference type="EMBL" id="CAKXAJ010017740">
    <property type="protein sequence ID" value="CAH2217122.1"/>
    <property type="molecule type" value="Genomic_DNA"/>
</dbReference>
<name>A0A8S4QQI8_9NEOP</name>
<keyword evidence="1" id="KW-1133">Transmembrane helix</keyword>
<evidence type="ECO:0000313" key="2">
    <source>
        <dbReference type="EMBL" id="CAH2217122.1"/>
    </source>
</evidence>
<feature type="transmembrane region" description="Helical" evidence="1">
    <location>
        <begin position="91"/>
        <end position="112"/>
    </location>
</feature>
<dbReference type="OrthoDB" id="7281013at2759"/>
<sequence>MADMELKMAGLKINEGHFQCGFSTLLMSYGPLVVSLVNSFLGLVIDNYLHYRMLRDVENKEKQDIVQEIGENSRSLKDFKLNKLFTFWKKYFSFLTIVLQWIVPILMTLFMYPMEVREMSMREILITLQWNYVKI</sequence>